<dbReference type="SUPFAM" id="SSF50998">
    <property type="entry name" value="Quinoprotein alcohol dehydrogenase-like"/>
    <property type="match status" value="1"/>
</dbReference>
<gene>
    <name evidence="1" type="ORF">J2S15_001307</name>
</gene>
<protein>
    <recommendedName>
        <fullName evidence="3">DUF5050 domain-containing protein</fullName>
    </recommendedName>
</protein>
<proteinExistence type="predicted"/>
<organism evidence="1 2">
    <name type="scientific">Breznakia pachnodae</name>
    <dbReference type="NCBI Taxonomy" id="265178"/>
    <lineage>
        <taxon>Bacteria</taxon>
        <taxon>Bacillati</taxon>
        <taxon>Bacillota</taxon>
        <taxon>Erysipelotrichia</taxon>
        <taxon>Erysipelotrichales</taxon>
        <taxon>Erysipelotrichaceae</taxon>
        <taxon>Breznakia</taxon>
    </lineage>
</organism>
<evidence type="ECO:0008006" key="3">
    <source>
        <dbReference type="Google" id="ProtNLM"/>
    </source>
</evidence>
<comment type="caution">
    <text evidence="1">The sequence shown here is derived from an EMBL/GenBank/DDBJ whole genome shotgun (WGS) entry which is preliminary data.</text>
</comment>
<dbReference type="Proteomes" id="UP001230220">
    <property type="component" value="Unassembled WGS sequence"/>
</dbReference>
<dbReference type="PROSITE" id="PS51257">
    <property type="entry name" value="PROKAR_LIPOPROTEIN"/>
    <property type="match status" value="1"/>
</dbReference>
<evidence type="ECO:0000313" key="1">
    <source>
        <dbReference type="EMBL" id="MDQ0360562.1"/>
    </source>
</evidence>
<dbReference type="EMBL" id="JAUSUR010000002">
    <property type="protein sequence ID" value="MDQ0360562.1"/>
    <property type="molecule type" value="Genomic_DNA"/>
</dbReference>
<keyword evidence="2" id="KW-1185">Reference proteome</keyword>
<dbReference type="RefSeq" id="WP_307406563.1">
    <property type="nucleotide sequence ID" value="NZ_JAUSUR010000002.1"/>
</dbReference>
<evidence type="ECO:0000313" key="2">
    <source>
        <dbReference type="Proteomes" id="UP001230220"/>
    </source>
</evidence>
<accession>A0ABU0E0Z8</accession>
<reference evidence="1 2" key="1">
    <citation type="submission" date="2023-07" db="EMBL/GenBank/DDBJ databases">
        <title>Genomic Encyclopedia of Type Strains, Phase IV (KMG-IV): sequencing the most valuable type-strain genomes for metagenomic binning, comparative biology and taxonomic classification.</title>
        <authorList>
            <person name="Goeker M."/>
        </authorList>
    </citation>
    <scope>NUCLEOTIDE SEQUENCE [LARGE SCALE GENOMIC DNA]</scope>
    <source>
        <strain evidence="1 2">DSM 16784</strain>
    </source>
</reference>
<sequence length="373" mass="44075">MKKFLVVLLFVAAGCNTSITTNEGDKWHYEESYNMQNNTKAQMKMMVELEDQLMYFADTNDDGKVIVTMLYSDKNGEDLTIENENPENDCTLENLNKCSNAKSGHLSKFHYYDNSLYYVYSDWDEENESIYQTLHRCDLDGKNDEEVYRFKEYDENSQSFFYQMHKGYMYYATDNGGIHKVNLTNFKKEKFVDDAVNMKCYAMYFYGDIVYMCLNDYEDEEGVLHTDAVYKVDLKTNEKEFVMDTEGVYHIDLDNIIYIGEDYSTYIYNIKNDDYKKIIDDLVTWVYRTDDYYLIDGVGMSLEEHGLMYLVNLDGKILDQKEGFTDYPPYSQGVVNDNYFIYDTDKKLFVYYPISDGKFGDLQIVESFHDYKK</sequence>
<dbReference type="InterPro" id="IPR011047">
    <property type="entry name" value="Quinoprotein_ADH-like_sf"/>
</dbReference>
<name>A0ABU0E0Z8_9FIRM</name>